<evidence type="ECO:0000313" key="3">
    <source>
        <dbReference type="Proteomes" id="UP000596063"/>
    </source>
</evidence>
<dbReference type="KEGG" id="snan:I6N98_08235"/>
<feature type="transmembrane region" description="Helical" evidence="1">
    <location>
        <begin position="78"/>
        <end position="97"/>
    </location>
</feature>
<sequence>MKPVSHRWLDRVEKLGNRLPHPVTLFILFALAVVFISALCGAMGVAATHPTTDEVLTARSLLSAEGARWMLSSAVSNFIHFAPVGPVVVAIMGIAVAEHSGLLACLLSSLARRAPPRLLSTAIIFTGILSSIGFDSGYVVLIPLAALIFKAAGRSPLAGIAAAFAGVSGGYSANLVLGPVDAILAGISTEALQLVSSDEVLASANYFFIIVSTLFISAIGAWVNDHWVEPRLAKPASSEPLTEEQDAPTASADSQRRALRWVGVFTLVYVVALLWLVLPQDGLLRNPDPNGLTALPLLKGIVVFIALYAAIAGALFGYLSGRYQRSNQWIEGMESGVASLATYLVLMFFAAQFVNYFAWSGLGAIAAISGAQWLAQFDLSTTSLLLTFVLTSAAINLLIGSASAKWALMAPIFVPMLYVLGVSPEAVQMAYRIGDSSTNIITPLMPYFGVVVAFVQRHEPSAGLGTLVALMLPYSLTFLLSWSLLLAVWIGFGLPLGY</sequence>
<gene>
    <name evidence="2" type="ORF">I6N98_08235</name>
</gene>
<name>A0A7T4R4F9_9GAMM</name>
<proteinExistence type="predicted"/>
<keyword evidence="1" id="KW-0472">Membrane</keyword>
<organism evidence="2 3">
    <name type="scientific">Spongiibacter nanhainus</name>
    <dbReference type="NCBI Taxonomy" id="2794344"/>
    <lineage>
        <taxon>Bacteria</taxon>
        <taxon>Pseudomonadati</taxon>
        <taxon>Pseudomonadota</taxon>
        <taxon>Gammaproteobacteria</taxon>
        <taxon>Cellvibrionales</taxon>
        <taxon>Spongiibacteraceae</taxon>
        <taxon>Spongiibacter</taxon>
    </lineage>
</organism>
<feature type="transmembrane region" description="Helical" evidence="1">
    <location>
        <begin position="467"/>
        <end position="492"/>
    </location>
</feature>
<keyword evidence="1" id="KW-1133">Transmembrane helix</keyword>
<feature type="transmembrane region" description="Helical" evidence="1">
    <location>
        <begin position="204"/>
        <end position="224"/>
    </location>
</feature>
<evidence type="ECO:0000313" key="2">
    <source>
        <dbReference type="EMBL" id="QQD20115.1"/>
    </source>
</evidence>
<dbReference type="InterPro" id="IPR004697">
    <property type="entry name" value="AbgT"/>
</dbReference>
<protein>
    <submittedName>
        <fullName evidence="2">AbgT family transporter</fullName>
    </submittedName>
</protein>
<feature type="transmembrane region" description="Helical" evidence="1">
    <location>
        <begin position="436"/>
        <end position="455"/>
    </location>
</feature>
<keyword evidence="1" id="KW-0812">Transmembrane</keyword>
<feature type="transmembrane region" description="Helical" evidence="1">
    <location>
        <begin position="379"/>
        <end position="399"/>
    </location>
</feature>
<feature type="transmembrane region" description="Helical" evidence="1">
    <location>
        <begin position="340"/>
        <end position="359"/>
    </location>
</feature>
<dbReference type="PANTHER" id="PTHR30282">
    <property type="entry name" value="P-AMINOBENZOYL GLUTAMATE TRANSPORTER"/>
    <property type="match status" value="1"/>
</dbReference>
<dbReference type="Pfam" id="PF03806">
    <property type="entry name" value="ABG_transport"/>
    <property type="match status" value="1"/>
</dbReference>
<dbReference type="EMBL" id="CP066167">
    <property type="protein sequence ID" value="QQD20115.1"/>
    <property type="molecule type" value="Genomic_DNA"/>
</dbReference>
<dbReference type="GO" id="GO:1902604">
    <property type="term" value="P:p-aminobenzoyl-glutamate transmembrane transport"/>
    <property type="evidence" value="ECO:0007669"/>
    <property type="project" value="InterPro"/>
</dbReference>
<feature type="transmembrane region" description="Helical" evidence="1">
    <location>
        <begin position="298"/>
        <end position="319"/>
    </location>
</feature>
<dbReference type="PANTHER" id="PTHR30282:SF0">
    <property type="entry name" value="P-AMINOBENZOYL-GLUTAMATE TRANSPORT PROTEIN"/>
    <property type="match status" value="1"/>
</dbReference>
<reference evidence="2 3" key="1">
    <citation type="submission" date="2020-12" db="EMBL/GenBank/DDBJ databases">
        <authorList>
            <person name="Shan Y."/>
        </authorList>
    </citation>
    <scope>NUCLEOTIDE SEQUENCE [LARGE SCALE GENOMIC DNA]</scope>
    <source>
        <strain evidence="3">csc3.9</strain>
    </source>
</reference>
<feature type="transmembrane region" description="Helical" evidence="1">
    <location>
        <begin position="406"/>
        <end position="424"/>
    </location>
</feature>
<keyword evidence="3" id="KW-1185">Reference proteome</keyword>
<dbReference type="GO" id="GO:0015558">
    <property type="term" value="F:secondary active p-aminobenzoyl-glutamate transmembrane transporter activity"/>
    <property type="evidence" value="ECO:0007669"/>
    <property type="project" value="InterPro"/>
</dbReference>
<dbReference type="Proteomes" id="UP000596063">
    <property type="component" value="Chromosome"/>
</dbReference>
<feature type="transmembrane region" description="Helical" evidence="1">
    <location>
        <begin position="258"/>
        <end position="278"/>
    </location>
</feature>
<dbReference type="AlphaFoldDB" id="A0A7T4R4F9"/>
<accession>A0A7T4R4F9</accession>
<evidence type="ECO:0000256" key="1">
    <source>
        <dbReference type="SAM" id="Phobius"/>
    </source>
</evidence>
<feature type="transmembrane region" description="Helical" evidence="1">
    <location>
        <begin position="118"/>
        <end position="149"/>
    </location>
</feature>
<feature type="transmembrane region" description="Helical" evidence="1">
    <location>
        <begin position="21"/>
        <end position="47"/>
    </location>
</feature>